<reference evidence="1 2" key="1">
    <citation type="submission" date="2017-03" db="EMBL/GenBank/DDBJ databases">
        <title>Whole genome sequences of fourteen strains of Bradyrhizobium canariense and one strain of Bradyrhizobium japonicum isolated from Lupinus (Papilionoideae: Genisteae) species in Algeria.</title>
        <authorList>
            <person name="Crovadore J."/>
            <person name="Chekireb D."/>
            <person name="Brachmann A."/>
            <person name="Chablais R."/>
            <person name="Cochard B."/>
            <person name="Lefort F."/>
        </authorList>
    </citation>
    <scope>NUCLEOTIDE SEQUENCE [LARGE SCALE GENOMIC DNA]</scope>
    <source>
        <strain evidence="1 2">UBMA197</strain>
    </source>
</reference>
<dbReference type="AlphaFoldDB" id="A0A1Y2JRJ7"/>
<gene>
    <name evidence="1" type="ORF">BSZ19_13380</name>
</gene>
<dbReference type="Pfam" id="PF17645">
    <property type="entry name" value="Amdase"/>
    <property type="match status" value="1"/>
</dbReference>
<dbReference type="Proteomes" id="UP000193335">
    <property type="component" value="Unassembled WGS sequence"/>
</dbReference>
<sequence length="252" mass="27437">MHEQISTKIFERHTNPAKVVARIGLILLSTDEMGGDAFVSMMPKDKVSVFQTRIAYEYSGGGFSMPTSFRDVADTLPPAGRLDVLAFSCTSWTVAMGAEIVLSQLKEARTGIKYTSPAHAAVAALRQLKAKKIALLSPYELVLHRPLIPFFRENGFEITADGSFATSSGTENNSLRRESIFAAAKELTRHNLPDALLISCTAMPIVPHIDSLEREIGIPVVTSSQAMAWDALRLAGFRDPIDGFGRLLASGR</sequence>
<evidence type="ECO:0000313" key="2">
    <source>
        <dbReference type="Proteomes" id="UP000193335"/>
    </source>
</evidence>
<dbReference type="EMBL" id="NAFL01000235">
    <property type="protein sequence ID" value="OSJ34148.1"/>
    <property type="molecule type" value="Genomic_DNA"/>
</dbReference>
<dbReference type="InterPro" id="IPR053714">
    <property type="entry name" value="Iso_Racemase_Enz_sf"/>
</dbReference>
<organism evidence="1 2">
    <name type="scientific">Bradyrhizobium japonicum</name>
    <dbReference type="NCBI Taxonomy" id="375"/>
    <lineage>
        <taxon>Bacteria</taxon>
        <taxon>Pseudomonadati</taxon>
        <taxon>Pseudomonadota</taxon>
        <taxon>Alphaproteobacteria</taxon>
        <taxon>Hyphomicrobiales</taxon>
        <taxon>Nitrobacteraceae</taxon>
        <taxon>Bradyrhizobium</taxon>
    </lineage>
</organism>
<proteinExistence type="predicted"/>
<evidence type="ECO:0008006" key="3">
    <source>
        <dbReference type="Google" id="ProtNLM"/>
    </source>
</evidence>
<evidence type="ECO:0000313" key="1">
    <source>
        <dbReference type="EMBL" id="OSJ34148.1"/>
    </source>
</evidence>
<dbReference type="RefSeq" id="WP_085399948.1">
    <property type="nucleotide sequence ID" value="NZ_NAFL01000235.1"/>
</dbReference>
<dbReference type="PIRSF" id="PIRSF015736">
    <property type="entry name" value="MI"/>
    <property type="match status" value="1"/>
</dbReference>
<protein>
    <recommendedName>
        <fullName evidence="3">Asp/Glu racemase</fullName>
    </recommendedName>
</protein>
<accession>A0A1Y2JRJ7</accession>
<dbReference type="InterPro" id="IPR026286">
    <property type="entry name" value="MaiA/AMDase"/>
</dbReference>
<dbReference type="Gene3D" id="3.40.50.12500">
    <property type="match status" value="1"/>
</dbReference>
<dbReference type="PANTHER" id="PTHR40267">
    <property type="entry name" value="BLR3294 PROTEIN"/>
    <property type="match status" value="1"/>
</dbReference>
<comment type="caution">
    <text evidence="1">The sequence shown here is derived from an EMBL/GenBank/DDBJ whole genome shotgun (WGS) entry which is preliminary data.</text>
</comment>
<dbReference type="PANTHER" id="PTHR40267:SF1">
    <property type="entry name" value="BLR3294 PROTEIN"/>
    <property type="match status" value="1"/>
</dbReference>
<name>A0A1Y2JRJ7_BRAJP</name>